<name>I2NH75_9PAST</name>
<feature type="region of interest" description="Disordered" evidence="1">
    <location>
        <begin position="1"/>
        <end position="46"/>
    </location>
</feature>
<sequence>MNTENQEYNSQKEQIQKQDSQPRKNIADIELEIPPRSKAQRRPVEF</sequence>
<dbReference type="RefSeq" id="WP_005709134.1">
    <property type="nucleotide sequence ID" value="NZ_AJMU01000061.1"/>
</dbReference>
<evidence type="ECO:0000313" key="3">
    <source>
        <dbReference type="Proteomes" id="UP000003345"/>
    </source>
</evidence>
<accession>I2NH75</accession>
<organism evidence="2 3">
    <name type="scientific">Haemophilus paraphrohaemolyticus HK411</name>
    <dbReference type="NCBI Taxonomy" id="1095743"/>
    <lineage>
        <taxon>Bacteria</taxon>
        <taxon>Pseudomonadati</taxon>
        <taxon>Pseudomonadota</taxon>
        <taxon>Gammaproteobacteria</taxon>
        <taxon>Pasteurellales</taxon>
        <taxon>Pasteurellaceae</taxon>
        <taxon>Haemophilus</taxon>
    </lineage>
</organism>
<dbReference type="OrthoDB" id="72009at2"/>
<feature type="compositionally biased region" description="Polar residues" evidence="1">
    <location>
        <begin position="1"/>
        <end position="13"/>
    </location>
</feature>
<gene>
    <name evidence="2" type="ORF">HMPREF1054_1658</name>
</gene>
<proteinExistence type="predicted"/>
<evidence type="ECO:0000313" key="2">
    <source>
        <dbReference type="EMBL" id="EIG25186.1"/>
    </source>
</evidence>
<protein>
    <submittedName>
        <fullName evidence="2">Uncharacterized protein</fullName>
    </submittedName>
</protein>
<dbReference type="Proteomes" id="UP000003345">
    <property type="component" value="Unassembled WGS sequence"/>
</dbReference>
<dbReference type="AlphaFoldDB" id="I2NH75"/>
<evidence type="ECO:0000256" key="1">
    <source>
        <dbReference type="SAM" id="MobiDB-lite"/>
    </source>
</evidence>
<dbReference type="EMBL" id="AJMU01000061">
    <property type="protein sequence ID" value="EIG25186.1"/>
    <property type="molecule type" value="Genomic_DNA"/>
</dbReference>
<reference evidence="2 3" key="1">
    <citation type="submission" date="2012-04" db="EMBL/GenBank/DDBJ databases">
        <authorList>
            <person name="Harkins D.M."/>
            <person name="Madupu R."/>
            <person name="Durkin A.S."/>
            <person name="Torralba M."/>
            <person name="Methe B."/>
            <person name="Sutton G.G."/>
            <person name="Nelson K.E."/>
        </authorList>
    </citation>
    <scope>NUCLEOTIDE SEQUENCE [LARGE SCALE GENOMIC DNA]</scope>
    <source>
        <strain evidence="2 3">HK411</strain>
    </source>
</reference>
<dbReference type="PATRIC" id="fig|1095743.3.peg.1196"/>
<comment type="caution">
    <text evidence="2">The sequence shown here is derived from an EMBL/GenBank/DDBJ whole genome shotgun (WGS) entry which is preliminary data.</text>
</comment>
<feature type="compositionally biased region" description="Basic and acidic residues" evidence="1">
    <location>
        <begin position="14"/>
        <end position="27"/>
    </location>
</feature>